<evidence type="ECO:0000313" key="2">
    <source>
        <dbReference type="EMBL" id="PTB51095.1"/>
    </source>
</evidence>
<dbReference type="Proteomes" id="UP000241690">
    <property type="component" value="Unassembled WGS sequence"/>
</dbReference>
<dbReference type="GeneID" id="36628181"/>
<evidence type="ECO:0000256" key="1">
    <source>
        <dbReference type="SAM" id="MobiDB-lite"/>
    </source>
</evidence>
<reference evidence="2 3" key="1">
    <citation type="submission" date="2016-07" db="EMBL/GenBank/DDBJ databases">
        <title>Multiple horizontal gene transfer events from other fungi enriched the ability of initially mycotrophic Trichoderma (Ascomycota) to feed on dead plant biomass.</title>
        <authorList>
            <consortium name="DOE Joint Genome Institute"/>
            <person name="Aerts A."/>
            <person name="Atanasova L."/>
            <person name="Chenthamara K."/>
            <person name="Zhang J."/>
            <person name="Grujic M."/>
            <person name="Henrissat B."/>
            <person name="Kuo A."/>
            <person name="Salamov A."/>
            <person name="Lipzen A."/>
            <person name="Labutti K."/>
            <person name="Barry K."/>
            <person name="Miao Y."/>
            <person name="Rahimi M.J."/>
            <person name="Shen Q."/>
            <person name="Grigoriev I.V."/>
            <person name="Kubicek C.P."/>
            <person name="Druzhinina I.S."/>
        </authorList>
    </citation>
    <scope>NUCLEOTIDE SEQUENCE [LARGE SCALE GENOMIC DNA]</scope>
    <source>
        <strain evidence="2 3">CBS 226.95</strain>
    </source>
</reference>
<organism evidence="2 3">
    <name type="scientific">Trichoderma harzianum CBS 226.95</name>
    <dbReference type="NCBI Taxonomy" id="983964"/>
    <lineage>
        <taxon>Eukaryota</taxon>
        <taxon>Fungi</taxon>
        <taxon>Dikarya</taxon>
        <taxon>Ascomycota</taxon>
        <taxon>Pezizomycotina</taxon>
        <taxon>Sordariomycetes</taxon>
        <taxon>Hypocreomycetidae</taxon>
        <taxon>Hypocreales</taxon>
        <taxon>Hypocreaceae</taxon>
        <taxon>Trichoderma</taxon>
    </lineage>
</organism>
<sequence length="92" mass="9678">MPLLSNAGVMAVGPGSAAPITGRRPHGTASKKISTGSFPLPNFVLQAGCGGFTEQRKRKCHEARGLISKTNEVSCSYWSLDGGQSATMHDIF</sequence>
<name>A0A2T4A204_TRIHA</name>
<feature type="region of interest" description="Disordered" evidence="1">
    <location>
        <begin position="14"/>
        <end position="34"/>
    </location>
</feature>
<accession>A0A2T4A204</accession>
<keyword evidence="3" id="KW-1185">Reference proteome</keyword>
<protein>
    <submittedName>
        <fullName evidence="2">Uncharacterized protein</fullName>
    </submittedName>
</protein>
<gene>
    <name evidence="2" type="ORF">M431DRAFT_511218</name>
</gene>
<dbReference type="EMBL" id="KZ679686">
    <property type="protein sequence ID" value="PTB51095.1"/>
    <property type="molecule type" value="Genomic_DNA"/>
</dbReference>
<evidence type="ECO:0000313" key="3">
    <source>
        <dbReference type="Proteomes" id="UP000241690"/>
    </source>
</evidence>
<proteinExistence type="predicted"/>
<dbReference type="AlphaFoldDB" id="A0A2T4A204"/>
<dbReference type="RefSeq" id="XP_024770772.1">
    <property type="nucleotide sequence ID" value="XM_024919612.1"/>
</dbReference>